<dbReference type="Pfam" id="PF03572">
    <property type="entry name" value="Peptidase_S41"/>
    <property type="match status" value="1"/>
</dbReference>
<dbReference type="EMBL" id="JAKIXB020000024">
    <property type="protein sequence ID" value="KAL1598194.1"/>
    <property type="molecule type" value="Genomic_DNA"/>
</dbReference>
<evidence type="ECO:0000313" key="5">
    <source>
        <dbReference type="Proteomes" id="UP001521222"/>
    </source>
</evidence>
<feature type="domain" description="Tail specific protease" evidence="2">
    <location>
        <begin position="204"/>
        <end position="264"/>
    </location>
</feature>
<proteinExistence type="predicted"/>
<evidence type="ECO:0008006" key="6">
    <source>
        <dbReference type="Google" id="ProtNLM"/>
    </source>
</evidence>
<feature type="region of interest" description="Disordered" evidence="1">
    <location>
        <begin position="136"/>
        <end position="177"/>
    </location>
</feature>
<gene>
    <name evidence="4" type="ORF">SLS59_007204</name>
</gene>
<evidence type="ECO:0000259" key="2">
    <source>
        <dbReference type="Pfam" id="PF03572"/>
    </source>
</evidence>
<dbReference type="InterPro" id="IPR056186">
    <property type="entry name" value="PDZ_CPAF-rel"/>
</dbReference>
<dbReference type="Pfam" id="PF23658">
    <property type="entry name" value="PDZ_CPAF_rel"/>
    <property type="match status" value="1"/>
</dbReference>
<evidence type="ECO:0000313" key="4">
    <source>
        <dbReference type="EMBL" id="KAL1598194.1"/>
    </source>
</evidence>
<keyword evidence="5" id="KW-1185">Reference proteome</keyword>
<dbReference type="PANTHER" id="PTHR37049">
    <property type="entry name" value="PEPTIDASE S41 FAMILY PROTEIN"/>
    <property type="match status" value="1"/>
</dbReference>
<dbReference type="SUPFAM" id="SSF52096">
    <property type="entry name" value="ClpP/crotonase"/>
    <property type="match status" value="1"/>
</dbReference>
<comment type="caution">
    <text evidence="4">The sequence shown here is derived from an EMBL/GenBank/DDBJ whole genome shotgun (WGS) entry which is preliminary data.</text>
</comment>
<reference evidence="4 5" key="1">
    <citation type="submission" date="2024-02" db="EMBL/GenBank/DDBJ databases">
        <title>De novo assembly and annotation of 12 fungi associated with fruit tree decline syndrome in Ontario, Canada.</title>
        <authorList>
            <person name="Sulman M."/>
            <person name="Ellouze W."/>
            <person name="Ilyukhin E."/>
        </authorList>
    </citation>
    <scope>NUCLEOTIDE SEQUENCE [LARGE SCALE GENOMIC DNA]</scope>
    <source>
        <strain evidence="4 5">M97-236</strain>
    </source>
</reference>
<organism evidence="4 5">
    <name type="scientific">Nothophoma quercina</name>
    <dbReference type="NCBI Taxonomy" id="749835"/>
    <lineage>
        <taxon>Eukaryota</taxon>
        <taxon>Fungi</taxon>
        <taxon>Dikarya</taxon>
        <taxon>Ascomycota</taxon>
        <taxon>Pezizomycotina</taxon>
        <taxon>Dothideomycetes</taxon>
        <taxon>Pleosporomycetidae</taxon>
        <taxon>Pleosporales</taxon>
        <taxon>Pleosporineae</taxon>
        <taxon>Didymellaceae</taxon>
        <taxon>Nothophoma</taxon>
    </lineage>
</organism>
<dbReference type="Gene3D" id="3.90.226.10">
    <property type="entry name" value="2-enoyl-CoA Hydratase, Chain A, domain 1"/>
    <property type="match status" value="1"/>
</dbReference>
<dbReference type="InterPro" id="IPR052766">
    <property type="entry name" value="S41A_metabolite_peptidase"/>
</dbReference>
<name>A0ABR3R1A7_9PLEO</name>
<dbReference type="PANTHER" id="PTHR37049:SF4">
    <property type="entry name" value="RHODANESE DOMAIN-CONTAINING PROTEIN"/>
    <property type="match status" value="1"/>
</dbReference>
<evidence type="ECO:0000256" key="1">
    <source>
        <dbReference type="SAM" id="MobiDB-lite"/>
    </source>
</evidence>
<accession>A0ABR3R1A7</accession>
<protein>
    <recommendedName>
        <fullName evidence="6">Tail specific protease domain-containing protein</fullName>
    </recommendedName>
</protein>
<sequence length="363" mass="39317">MTGADLVSLSTDGLAVPELYLYSDLKRANGTFSASPVVSINRQNASHYVEQYSSVGNPYHDVDARYNQALNSPARGAYNNGSSGLFSIGYVYDGATTNFTFANGTTTELRNMAFVGPSYDFTNVTDGVSFFNAFCTGPPTQTEPAPEEPEPSETTEPTEPTESITAMSTPTTSPAPTLVGYPNPDIIADSKVAANYKLDGIYSDVAVLVLPSMMNPNFSDGQEVVRSFLSSSTQQKKKKLIIDLRGNGGGTIDFGFEVFKQLFPSLEPYGGARYRAHEAFHDYSAALADLAVNRTAPDGKKDGTSAALYDDADLATSTPLLWRNILDANHKPYGSFDDYYGPDTLQNDTFTNIRRYNASQIDV</sequence>
<dbReference type="Proteomes" id="UP001521222">
    <property type="component" value="Unassembled WGS sequence"/>
</dbReference>
<evidence type="ECO:0000259" key="3">
    <source>
        <dbReference type="Pfam" id="PF23658"/>
    </source>
</evidence>
<feature type="domain" description="CPAF-like PDZ" evidence="3">
    <location>
        <begin position="4"/>
        <end position="117"/>
    </location>
</feature>
<dbReference type="InterPro" id="IPR005151">
    <property type="entry name" value="Tail-specific_protease"/>
</dbReference>
<dbReference type="InterPro" id="IPR029045">
    <property type="entry name" value="ClpP/crotonase-like_dom_sf"/>
</dbReference>
<feature type="compositionally biased region" description="Low complexity" evidence="1">
    <location>
        <begin position="154"/>
        <end position="177"/>
    </location>
</feature>